<name>A0A212A9M0_9RHOB</name>
<dbReference type="Pfam" id="PF03928">
    <property type="entry name" value="HbpS-like"/>
    <property type="match status" value="1"/>
</dbReference>
<dbReference type="SUPFAM" id="SSF143744">
    <property type="entry name" value="GlcG-like"/>
    <property type="match status" value="1"/>
</dbReference>
<dbReference type="InterPro" id="IPR005624">
    <property type="entry name" value="PduO/GlcC-like"/>
</dbReference>
<dbReference type="PANTHER" id="PTHR34309">
    <property type="entry name" value="SLR1406 PROTEIN"/>
    <property type="match status" value="1"/>
</dbReference>
<protein>
    <submittedName>
        <fullName evidence="1">GlcG protein</fullName>
    </submittedName>
</protein>
<dbReference type="PANTHER" id="PTHR34309:SF10">
    <property type="entry name" value="SLR1406 PROTEIN"/>
    <property type="match status" value="1"/>
</dbReference>
<dbReference type="OrthoDB" id="9815788at2"/>
<dbReference type="Proteomes" id="UP000196878">
    <property type="component" value="Unassembled WGS sequence"/>
</dbReference>
<keyword evidence="2" id="KW-1185">Reference proteome</keyword>
<dbReference type="AlphaFoldDB" id="A0A212A9M0"/>
<dbReference type="InterPro" id="IPR052517">
    <property type="entry name" value="GlcG_carb_metab_protein"/>
</dbReference>
<proteinExistence type="predicted"/>
<dbReference type="RefSeq" id="WP_088215988.1">
    <property type="nucleotide sequence ID" value="NZ_NIPW01000027.1"/>
</dbReference>
<dbReference type="Gene3D" id="3.30.450.150">
    <property type="entry name" value="Haem-degrading domain"/>
    <property type="match status" value="1"/>
</dbReference>
<comment type="caution">
    <text evidence="1">The sequence shown here is derived from an EMBL/GenBank/DDBJ whole genome shotgun (WGS) entry which is preliminary data.</text>
</comment>
<reference evidence="1 2" key="1">
    <citation type="submission" date="2016-12" db="EMBL/GenBank/DDBJ databases">
        <title>Comparison of Traditional DNA-DNA Hybridization with In Silico Genomic Analysis.</title>
        <authorList>
            <person name="Nicholson A.C."/>
            <person name="Humrighouse B.W."/>
            <person name="Graziano J."/>
            <person name="Lasker B."/>
            <person name="Whitney A.M."/>
            <person name="Mcquiston J.R."/>
        </authorList>
    </citation>
    <scope>NUCLEOTIDE SEQUENCE [LARGE SCALE GENOMIC DNA]</scope>
    <source>
        <strain evidence="1 2">H2240</strain>
    </source>
</reference>
<gene>
    <name evidence="1" type="ORF">CDV49_13680</name>
</gene>
<evidence type="ECO:0000313" key="2">
    <source>
        <dbReference type="Proteomes" id="UP000196878"/>
    </source>
</evidence>
<evidence type="ECO:0000313" key="1">
    <source>
        <dbReference type="EMBL" id="OWJ76549.1"/>
    </source>
</evidence>
<accession>A0A212A9M0</accession>
<organism evidence="1 2">
    <name type="scientific">Haematobacter genomosp. 1</name>
    <dbReference type="NCBI Taxonomy" id="366618"/>
    <lineage>
        <taxon>Bacteria</taxon>
        <taxon>Pseudomonadati</taxon>
        <taxon>Pseudomonadota</taxon>
        <taxon>Alphaproteobacteria</taxon>
        <taxon>Rhodobacterales</taxon>
        <taxon>Paracoccaceae</taxon>
        <taxon>Haematobacter</taxon>
    </lineage>
</organism>
<dbReference type="EMBL" id="NIPW01000027">
    <property type="protein sequence ID" value="OWJ76549.1"/>
    <property type="molecule type" value="Genomic_DNA"/>
</dbReference>
<dbReference type="InterPro" id="IPR038084">
    <property type="entry name" value="PduO/GlcC-like_sf"/>
</dbReference>
<sequence length="144" mass="14515">MSGLTLEQADRLASHALAEGRRRGFAPLAVAVLDQGGNTIVAKRGDGAGHLRIAIAEGKAWGALGLGLNTRDIAALSRQIPQFVAALAATSGGRVLPSPGGVILRAGEEVLGAIGLSGDTGDNDEICALAALEAEGLTPQPARF</sequence>